<dbReference type="Pfam" id="PF00397">
    <property type="entry name" value="WW"/>
    <property type="match status" value="1"/>
</dbReference>
<feature type="domain" description="WW" evidence="4">
    <location>
        <begin position="29"/>
        <end position="61"/>
    </location>
</feature>
<dbReference type="GO" id="GO:0005634">
    <property type="term" value="C:nucleus"/>
    <property type="evidence" value="ECO:0007669"/>
    <property type="project" value="TreeGrafter"/>
</dbReference>
<gene>
    <name evidence="5" type="primary">LOC114475486</name>
</gene>
<feature type="region of interest" description="Disordered" evidence="2">
    <location>
        <begin position="57"/>
        <end position="99"/>
    </location>
</feature>
<dbReference type="InterPro" id="IPR036020">
    <property type="entry name" value="WW_dom_sf"/>
</dbReference>
<dbReference type="PANTHER" id="PTHR14058:SF10">
    <property type="entry name" value="AMYLOID-BETA A4 PRECURSOR PROTEIN-BINDING FAMILY B MEMBER 3"/>
    <property type="match status" value="1"/>
</dbReference>
<feature type="compositionally biased region" description="Basic and acidic residues" evidence="2">
    <location>
        <begin position="87"/>
        <end position="99"/>
    </location>
</feature>
<dbReference type="PROSITE" id="PS01159">
    <property type="entry name" value="WW_DOMAIN_1"/>
    <property type="match status" value="1"/>
</dbReference>
<dbReference type="CDD" id="cd01271">
    <property type="entry name" value="PTB2_Fe65"/>
    <property type="match status" value="1"/>
</dbReference>
<dbReference type="InterPro" id="IPR011993">
    <property type="entry name" value="PH-like_dom_sf"/>
</dbReference>
<keyword evidence="1" id="KW-0677">Repeat</keyword>
<dbReference type="SUPFAM" id="SSF51045">
    <property type="entry name" value="WW domain"/>
    <property type="match status" value="1"/>
</dbReference>
<dbReference type="SUPFAM" id="SSF50729">
    <property type="entry name" value="PH domain-like"/>
    <property type="match status" value="2"/>
</dbReference>
<evidence type="ECO:0000313" key="6">
    <source>
        <dbReference type="Proteomes" id="UP000694680"/>
    </source>
</evidence>
<dbReference type="InterPro" id="IPR001202">
    <property type="entry name" value="WW_dom"/>
</dbReference>
<feature type="compositionally biased region" description="Polar residues" evidence="2">
    <location>
        <begin position="63"/>
        <end position="73"/>
    </location>
</feature>
<dbReference type="PROSITE" id="PS01179">
    <property type="entry name" value="PID"/>
    <property type="match status" value="2"/>
</dbReference>
<evidence type="ECO:0000256" key="1">
    <source>
        <dbReference type="ARBA" id="ARBA00022737"/>
    </source>
</evidence>
<keyword evidence="6" id="KW-1185">Reference proteome</keyword>
<feature type="domain" description="PID" evidence="3">
    <location>
        <begin position="106"/>
        <end position="236"/>
    </location>
</feature>
<dbReference type="PROSITE" id="PS50020">
    <property type="entry name" value="WW_DOMAIN_2"/>
    <property type="match status" value="1"/>
</dbReference>
<dbReference type="Gene3D" id="2.30.29.30">
    <property type="entry name" value="Pleckstrin-homology domain (PH domain)/Phosphotyrosine-binding domain (PTB)"/>
    <property type="match status" value="2"/>
</dbReference>
<feature type="compositionally biased region" description="Low complexity" evidence="2">
    <location>
        <begin position="74"/>
        <end position="85"/>
    </location>
</feature>
<dbReference type="GO" id="GO:0006355">
    <property type="term" value="P:regulation of DNA-templated transcription"/>
    <property type="evidence" value="ECO:0007669"/>
    <property type="project" value="TreeGrafter"/>
</dbReference>
<dbReference type="GO" id="GO:0001540">
    <property type="term" value="F:amyloid-beta binding"/>
    <property type="evidence" value="ECO:0007669"/>
    <property type="project" value="InterPro"/>
</dbReference>
<accession>A0A8C5E4X5</accession>
<dbReference type="Pfam" id="PF00640">
    <property type="entry name" value="PID"/>
    <property type="match status" value="2"/>
</dbReference>
<dbReference type="FunFam" id="2.30.29.30:FF:000143">
    <property type="entry name" value="amyloid beta A4 precursor protein-binding family B member 3 isoform X2"/>
    <property type="match status" value="1"/>
</dbReference>
<dbReference type="FunFam" id="2.20.70.10:FF:000003">
    <property type="entry name" value="amyloid beta A4 precursor protein-binding family B member 2"/>
    <property type="match status" value="1"/>
</dbReference>
<evidence type="ECO:0000259" key="3">
    <source>
        <dbReference type="PROSITE" id="PS01179"/>
    </source>
</evidence>
<protein>
    <submittedName>
        <fullName evidence="5">Amyloid beta precursor protein binding family B member 3</fullName>
    </submittedName>
</protein>
<evidence type="ECO:0000256" key="2">
    <source>
        <dbReference type="SAM" id="MobiDB-lite"/>
    </source>
</evidence>
<reference evidence="5" key="2">
    <citation type="submission" date="2025-08" db="UniProtKB">
        <authorList>
            <consortium name="Ensembl"/>
        </authorList>
    </citation>
    <scope>IDENTIFICATION</scope>
</reference>
<dbReference type="InterPro" id="IPR006020">
    <property type="entry name" value="PTB/PI_dom"/>
</dbReference>
<sequence>MMGKDYMLAIIIVNYDDNIWTDQNLQLDPDLPSGWRIIQDSSGTYYWHVPSGSTQWHHPRLSRSIQPQHSQNESSSASGPAQASPENRSHWTHEEVNTHEPDTKMFTVHSLGWLQVDEEDLSPGRSSLAVNQVIQQLSHCKSPEQTDRTWAQGQEMMLMLKKDTLSLLDPLDHTLLYRQPIINIRVWGVGCNNGRFFAFIAADASVFKCHVFGCDAPAKTIAAALHDTCAKMMSEKKLSRSITMENFSPEHLPRQVLFLEAVQQKVQKFVVRYVGNLPVSRAMGMEVLNRAIESIMTATDTEDWDPAFMHISDSTLSLWREDADEPMWECQVRFLTFLGVGQDSHTFAVIADGSSQRFECHVFWCEPDAGVVSEAVQAACMVQYQKCLVAQTPPPRSKSLHETPLNVKRSNSMDGAAFAPLMSLYHHDRSSTIGRATKAGGGVRKGMLAFFETFRNKQGTGS</sequence>
<dbReference type="CDD" id="cd00201">
    <property type="entry name" value="WW"/>
    <property type="match status" value="1"/>
</dbReference>
<evidence type="ECO:0000313" key="5">
    <source>
        <dbReference type="Ensembl" id="ENSGWIP00000015605.1"/>
    </source>
</evidence>
<feature type="domain" description="PID" evidence="3">
    <location>
        <begin position="268"/>
        <end position="394"/>
    </location>
</feature>
<dbReference type="CDD" id="cd01272">
    <property type="entry name" value="PTB1_Fe65"/>
    <property type="match status" value="1"/>
</dbReference>
<dbReference type="GO" id="GO:0005737">
    <property type="term" value="C:cytoplasm"/>
    <property type="evidence" value="ECO:0007669"/>
    <property type="project" value="TreeGrafter"/>
</dbReference>
<proteinExistence type="predicted"/>
<name>A0A8C5E4X5_GOUWI</name>
<dbReference type="FunFam" id="2.30.29.30:FF:000034">
    <property type="entry name" value="amyloid beta A4 precursor protein-binding family B member 2"/>
    <property type="match status" value="1"/>
</dbReference>
<organism evidence="5 6">
    <name type="scientific">Gouania willdenowi</name>
    <name type="common">Blunt-snouted clingfish</name>
    <name type="synonym">Lepadogaster willdenowi</name>
    <dbReference type="NCBI Taxonomy" id="441366"/>
    <lineage>
        <taxon>Eukaryota</taxon>
        <taxon>Metazoa</taxon>
        <taxon>Chordata</taxon>
        <taxon>Craniata</taxon>
        <taxon>Vertebrata</taxon>
        <taxon>Euteleostomi</taxon>
        <taxon>Actinopterygii</taxon>
        <taxon>Neopterygii</taxon>
        <taxon>Teleostei</taxon>
        <taxon>Neoteleostei</taxon>
        <taxon>Acanthomorphata</taxon>
        <taxon>Ovalentaria</taxon>
        <taxon>Blenniimorphae</taxon>
        <taxon>Blenniiformes</taxon>
        <taxon>Gobiesocoidei</taxon>
        <taxon>Gobiesocidae</taxon>
        <taxon>Gobiesocinae</taxon>
        <taxon>Gouania</taxon>
    </lineage>
</organism>
<dbReference type="PANTHER" id="PTHR14058">
    <property type="entry name" value="AMYLOID BETA A4 PRECURSOR PROTEIN-BINDING FAMILY B"/>
    <property type="match status" value="1"/>
</dbReference>
<reference evidence="5" key="1">
    <citation type="submission" date="2020-06" db="EMBL/GenBank/DDBJ databases">
        <authorList>
            <consortium name="Wellcome Sanger Institute Data Sharing"/>
        </authorList>
    </citation>
    <scope>NUCLEOTIDE SEQUENCE [LARGE SCALE GENOMIC DNA]</scope>
</reference>
<dbReference type="Proteomes" id="UP000694680">
    <property type="component" value="Chromosome 14"/>
</dbReference>
<dbReference type="AlphaFoldDB" id="A0A8C5E4X5"/>
<dbReference type="Ensembl" id="ENSGWIT00000017240.1">
    <property type="protein sequence ID" value="ENSGWIP00000015605.1"/>
    <property type="gene ID" value="ENSGWIG00000008751.1"/>
</dbReference>
<dbReference type="InterPro" id="IPR039576">
    <property type="entry name" value="APBB1/2/3"/>
</dbReference>
<dbReference type="SMART" id="SM00462">
    <property type="entry name" value="PTB"/>
    <property type="match status" value="2"/>
</dbReference>
<evidence type="ECO:0000259" key="4">
    <source>
        <dbReference type="PROSITE" id="PS50020"/>
    </source>
</evidence>
<dbReference type="SMART" id="SM00456">
    <property type="entry name" value="WW"/>
    <property type="match status" value="1"/>
</dbReference>
<dbReference type="Gene3D" id="2.20.70.10">
    <property type="match status" value="1"/>
</dbReference>
<reference evidence="5" key="3">
    <citation type="submission" date="2025-09" db="UniProtKB">
        <authorList>
            <consortium name="Ensembl"/>
        </authorList>
    </citation>
    <scope>IDENTIFICATION</scope>
</reference>